<dbReference type="GeneID" id="55813859"/>
<dbReference type="EMBL" id="MN234234">
    <property type="protein sequence ID" value="QFG14815.1"/>
    <property type="molecule type" value="Genomic_DNA"/>
</dbReference>
<gene>
    <name evidence="2" type="primary">13</name>
    <name evidence="2" type="ORF">SEA_LYMARA_13</name>
</gene>
<sequence length="137" mass="14451">MTTAAQKRRSASDALKGTATPAEETLPLTPETGEETKSEETPAAGDKPDATEAKTDADAKVDTPDADPAEGDAADADAEDDDYDEEDELVEAVVLFDLFNYFDESGAHCSALKGNTVHVDHETAARGVKLRALKVKG</sequence>
<feature type="region of interest" description="Disordered" evidence="1">
    <location>
        <begin position="1"/>
        <end position="86"/>
    </location>
</feature>
<protein>
    <submittedName>
        <fullName evidence="2">Uncharacterized protein</fullName>
    </submittedName>
</protein>
<keyword evidence="3" id="KW-1185">Reference proteome</keyword>
<dbReference type="RefSeq" id="YP_009884498.1">
    <property type="nucleotide sequence ID" value="NC_049471.1"/>
</dbReference>
<evidence type="ECO:0000313" key="2">
    <source>
        <dbReference type="EMBL" id="QFG14815.1"/>
    </source>
</evidence>
<feature type="compositionally biased region" description="Acidic residues" evidence="1">
    <location>
        <begin position="64"/>
        <end position="86"/>
    </location>
</feature>
<proteinExistence type="predicted"/>
<accession>A0A5J6TVF7</accession>
<dbReference type="Proteomes" id="UP000325665">
    <property type="component" value="Segment"/>
</dbReference>
<name>A0A5J6TVF7_9CAUD</name>
<organism evidence="2 3">
    <name type="scientific">Arthrobacter phage Lymara</name>
    <dbReference type="NCBI Taxonomy" id="2599828"/>
    <lineage>
        <taxon>Viruses</taxon>
        <taxon>Duplodnaviria</taxon>
        <taxon>Heunggongvirae</taxon>
        <taxon>Uroviricota</taxon>
        <taxon>Caudoviricetes</taxon>
        <taxon>Klausavirus</taxon>
        <taxon>Klausavirus lymara</taxon>
    </lineage>
</organism>
<dbReference type="KEGG" id="vg:55813859"/>
<reference evidence="2 3" key="1">
    <citation type="submission" date="2019-07" db="EMBL/GenBank/DDBJ databases">
        <authorList>
            <person name="Roscher J.E."/>
            <person name="Stoner T.H."/>
            <person name="Garlena R.A."/>
            <person name="Russell D.A."/>
            <person name="Pope W.H."/>
            <person name="Jacobs-Sera D."/>
            <person name="Hatfull G.F."/>
        </authorList>
    </citation>
    <scope>NUCLEOTIDE SEQUENCE [LARGE SCALE GENOMIC DNA]</scope>
</reference>
<evidence type="ECO:0000256" key="1">
    <source>
        <dbReference type="SAM" id="MobiDB-lite"/>
    </source>
</evidence>
<evidence type="ECO:0000313" key="3">
    <source>
        <dbReference type="Proteomes" id="UP000325665"/>
    </source>
</evidence>
<feature type="compositionally biased region" description="Low complexity" evidence="1">
    <location>
        <begin position="18"/>
        <end position="31"/>
    </location>
</feature>
<feature type="compositionally biased region" description="Basic and acidic residues" evidence="1">
    <location>
        <begin position="34"/>
        <end position="63"/>
    </location>
</feature>